<dbReference type="PANTHER" id="PTHR46060">
    <property type="entry name" value="MARINER MOS1 TRANSPOSASE-LIKE PROTEIN"/>
    <property type="match status" value="1"/>
</dbReference>
<keyword evidence="2" id="KW-1185">Reference proteome</keyword>
<proteinExistence type="predicted"/>
<sequence>VAQRIIIRFLANEGVKPTEILTRLQAQFEDNTLSRTQAFDWTKKFRSGRNAVENESHEHRPRSSVTDENIRAVRELVEDDRRLTV</sequence>
<gene>
    <name evidence="1" type="ORF">EAI_07424</name>
</gene>
<dbReference type="OMA" id="QEQRAVM"/>
<feature type="non-terminal residue" evidence="1">
    <location>
        <position position="85"/>
    </location>
</feature>
<dbReference type="PANTHER" id="PTHR46060:SF1">
    <property type="entry name" value="MARINER MOS1 TRANSPOSASE-LIKE PROTEIN"/>
    <property type="match status" value="1"/>
</dbReference>
<feature type="non-terminal residue" evidence="1">
    <location>
        <position position="1"/>
    </location>
</feature>
<accession>E2CAE9</accession>
<protein>
    <submittedName>
        <fullName evidence="1">Uncharacterized protein FLJ37770</fullName>
    </submittedName>
</protein>
<reference evidence="1 2" key="1">
    <citation type="journal article" date="2010" name="Science">
        <title>Genomic comparison of the ants Camponotus floridanus and Harpegnathos saltator.</title>
        <authorList>
            <person name="Bonasio R."/>
            <person name="Zhang G."/>
            <person name="Ye C."/>
            <person name="Mutti N.S."/>
            <person name="Fang X."/>
            <person name="Qin N."/>
            <person name="Donahue G."/>
            <person name="Yang P."/>
            <person name="Li Q."/>
            <person name="Li C."/>
            <person name="Zhang P."/>
            <person name="Huang Z."/>
            <person name="Berger S.L."/>
            <person name="Reinberg D."/>
            <person name="Wang J."/>
            <person name="Liebig J."/>
        </authorList>
    </citation>
    <scope>NUCLEOTIDE SEQUENCE [LARGE SCALE GENOMIC DNA]</scope>
    <source>
        <strain evidence="1 2">R22 G/1</strain>
    </source>
</reference>
<name>E2CAE9_HARSA</name>
<evidence type="ECO:0000313" key="2">
    <source>
        <dbReference type="Proteomes" id="UP000008237"/>
    </source>
</evidence>
<dbReference type="Proteomes" id="UP000008237">
    <property type="component" value="Unassembled WGS sequence"/>
</dbReference>
<evidence type="ECO:0000313" key="1">
    <source>
        <dbReference type="EMBL" id="EFN75060.1"/>
    </source>
</evidence>
<dbReference type="AlphaFoldDB" id="E2CAE9"/>
<organism evidence="2">
    <name type="scientific">Harpegnathos saltator</name>
    <name type="common">Jerdon's jumping ant</name>
    <dbReference type="NCBI Taxonomy" id="610380"/>
    <lineage>
        <taxon>Eukaryota</taxon>
        <taxon>Metazoa</taxon>
        <taxon>Ecdysozoa</taxon>
        <taxon>Arthropoda</taxon>
        <taxon>Hexapoda</taxon>
        <taxon>Insecta</taxon>
        <taxon>Pterygota</taxon>
        <taxon>Neoptera</taxon>
        <taxon>Endopterygota</taxon>
        <taxon>Hymenoptera</taxon>
        <taxon>Apocrita</taxon>
        <taxon>Aculeata</taxon>
        <taxon>Formicoidea</taxon>
        <taxon>Formicidae</taxon>
        <taxon>Ponerinae</taxon>
        <taxon>Ponerini</taxon>
        <taxon>Harpegnathos</taxon>
    </lineage>
</organism>
<dbReference type="STRING" id="610380.E2CAE9"/>
<dbReference type="EMBL" id="GL453976">
    <property type="protein sequence ID" value="EFN75060.1"/>
    <property type="molecule type" value="Genomic_DNA"/>
</dbReference>
<dbReference type="InParanoid" id="E2CAE9"/>
<dbReference type="InterPro" id="IPR052709">
    <property type="entry name" value="Transposase-MT_Hybrid"/>
</dbReference>